<reference evidence="1 2" key="1">
    <citation type="submission" date="2014-03" db="EMBL/GenBank/DDBJ databases">
        <title>Draft genome sequence of the novel thermoacidophilic archaea Acidianus copahuensis ALE1 strain, isolated from Copahue volcanic area in Neuquen Argentina.</title>
        <authorList>
            <person name="Urbieta M.S."/>
            <person name="Rascovan N."/>
            <person name="Castro C."/>
            <person name="Revale S."/>
            <person name="Giaveno M.A."/>
            <person name="Vazquez M.P."/>
            <person name="Donati E.R."/>
        </authorList>
    </citation>
    <scope>NUCLEOTIDE SEQUENCE [LARGE SCALE GENOMIC DNA]</scope>
    <source>
        <strain evidence="1 2">ALE1</strain>
    </source>
</reference>
<evidence type="ECO:0000313" key="1">
    <source>
        <dbReference type="EMBL" id="EZQ12053.1"/>
    </source>
</evidence>
<dbReference type="EMBL" id="JFZT01000005">
    <property type="protein sequence ID" value="EZQ12053.1"/>
    <property type="molecule type" value="Genomic_DNA"/>
</dbReference>
<proteinExistence type="predicted"/>
<protein>
    <submittedName>
        <fullName evidence="1">Uncharacterized protein</fullName>
    </submittedName>
</protein>
<name>A0A031LY29_9CREN</name>
<sequence>MLSVFRPPLTIGPRDESVKINVKLYIVNTRKTLISLAELSIFNPHLWIISFKLTAIIIRHSLTFL</sequence>
<organism evidence="1 2">
    <name type="scientific">Candidatus Acidianus copahuensis</name>
    <dbReference type="NCBI Taxonomy" id="1160895"/>
    <lineage>
        <taxon>Archaea</taxon>
        <taxon>Thermoproteota</taxon>
        <taxon>Thermoprotei</taxon>
        <taxon>Sulfolobales</taxon>
        <taxon>Sulfolobaceae</taxon>
        <taxon>Acidianus</taxon>
    </lineage>
</organism>
<keyword evidence="2" id="KW-1185">Reference proteome</keyword>
<comment type="caution">
    <text evidence="1">The sequence shown here is derived from an EMBL/GenBank/DDBJ whole genome shotgun (WGS) entry which is preliminary data.</text>
</comment>
<dbReference type="Proteomes" id="UP000024332">
    <property type="component" value="Unassembled WGS sequence"/>
</dbReference>
<evidence type="ECO:0000313" key="2">
    <source>
        <dbReference type="Proteomes" id="UP000024332"/>
    </source>
</evidence>
<accession>A0A031LY29</accession>
<gene>
    <name evidence="1" type="ORF">CM19_00145</name>
</gene>
<dbReference type="AlphaFoldDB" id="A0A031LY29"/>